<evidence type="ECO:0000313" key="1">
    <source>
        <dbReference type="EMBL" id="JAH00519.1"/>
    </source>
</evidence>
<dbReference type="AlphaFoldDB" id="A0A0E9P7N7"/>
<sequence>MFLVDANIASHYHATLFILAEQAEEIHRPASSHFNA</sequence>
<reference evidence="1" key="2">
    <citation type="journal article" date="2015" name="Fish Shellfish Immunol.">
        <title>Early steps in the European eel (Anguilla anguilla)-Vibrio vulnificus interaction in the gills: Role of the RtxA13 toxin.</title>
        <authorList>
            <person name="Callol A."/>
            <person name="Pajuelo D."/>
            <person name="Ebbesson L."/>
            <person name="Teles M."/>
            <person name="MacKenzie S."/>
            <person name="Amaro C."/>
        </authorList>
    </citation>
    <scope>NUCLEOTIDE SEQUENCE</scope>
</reference>
<accession>A0A0E9P7N7</accession>
<organism evidence="1">
    <name type="scientific">Anguilla anguilla</name>
    <name type="common">European freshwater eel</name>
    <name type="synonym">Muraena anguilla</name>
    <dbReference type="NCBI Taxonomy" id="7936"/>
    <lineage>
        <taxon>Eukaryota</taxon>
        <taxon>Metazoa</taxon>
        <taxon>Chordata</taxon>
        <taxon>Craniata</taxon>
        <taxon>Vertebrata</taxon>
        <taxon>Euteleostomi</taxon>
        <taxon>Actinopterygii</taxon>
        <taxon>Neopterygii</taxon>
        <taxon>Teleostei</taxon>
        <taxon>Anguilliformes</taxon>
        <taxon>Anguillidae</taxon>
        <taxon>Anguilla</taxon>
    </lineage>
</organism>
<name>A0A0E9P7N7_ANGAN</name>
<proteinExistence type="predicted"/>
<dbReference type="EMBL" id="GBXM01108058">
    <property type="protein sequence ID" value="JAH00519.1"/>
    <property type="molecule type" value="Transcribed_RNA"/>
</dbReference>
<protein>
    <submittedName>
        <fullName evidence="1">Uncharacterized protein</fullName>
    </submittedName>
</protein>
<reference evidence="1" key="1">
    <citation type="submission" date="2014-11" db="EMBL/GenBank/DDBJ databases">
        <authorList>
            <person name="Amaro Gonzalez C."/>
        </authorList>
    </citation>
    <scope>NUCLEOTIDE SEQUENCE</scope>
</reference>